<evidence type="ECO:0000256" key="1">
    <source>
        <dbReference type="SAM" id="MobiDB-lite"/>
    </source>
</evidence>
<protein>
    <submittedName>
        <fullName evidence="2">Uncharacterized protein</fullName>
    </submittedName>
</protein>
<gene>
    <name evidence="2" type="ORF">HEK616_06570</name>
</gene>
<dbReference type="EMBL" id="AP026073">
    <property type="protein sequence ID" value="BDM67170.1"/>
    <property type="molecule type" value="Genomic_DNA"/>
</dbReference>
<keyword evidence="3" id="KW-1185">Reference proteome</keyword>
<feature type="region of interest" description="Disordered" evidence="1">
    <location>
        <begin position="78"/>
        <end position="102"/>
    </location>
</feature>
<name>A0ABM7ZLA3_STRNI</name>
<accession>A0ABM7ZLA3</accession>
<dbReference type="Proteomes" id="UP001059597">
    <property type="component" value="Chromosome"/>
</dbReference>
<evidence type="ECO:0000313" key="2">
    <source>
        <dbReference type="EMBL" id="BDM67170.1"/>
    </source>
</evidence>
<organism evidence="2 3">
    <name type="scientific">Streptomyces nigrescens</name>
    <dbReference type="NCBI Taxonomy" id="1920"/>
    <lineage>
        <taxon>Bacteria</taxon>
        <taxon>Bacillati</taxon>
        <taxon>Actinomycetota</taxon>
        <taxon>Actinomycetes</taxon>
        <taxon>Kitasatosporales</taxon>
        <taxon>Streptomycetaceae</taxon>
        <taxon>Streptomyces</taxon>
    </lineage>
</organism>
<proteinExistence type="predicted"/>
<sequence length="102" mass="10575">MRLGSMVQAGARFAPPVCTAQTLSGVRCGVEGPRRLVSRAQGVGESVARLRGLHSPSACCHKQIHPLLERVARVAGSDGLAGGTSEAEGELPPVMTVGCRRT</sequence>
<evidence type="ECO:0000313" key="3">
    <source>
        <dbReference type="Proteomes" id="UP001059597"/>
    </source>
</evidence>
<reference evidence="2" key="1">
    <citation type="submission" date="2022-06" db="EMBL/GenBank/DDBJ databases">
        <title>Complete genome sequence of Streptomyces nigrescens HEK616.</title>
        <authorList>
            <person name="Asamizu S."/>
            <person name="Onaka H."/>
        </authorList>
    </citation>
    <scope>NUCLEOTIDE SEQUENCE</scope>
    <source>
        <strain evidence="2">HEK616</strain>
    </source>
</reference>